<evidence type="ECO:0000313" key="3">
    <source>
        <dbReference type="EMBL" id="NNM44802.1"/>
    </source>
</evidence>
<dbReference type="AlphaFoldDB" id="A0A849HBV6"/>
<sequence length="408" mass="43802">MTVVARASRRSFRGLDGLRALGALMVLTTHVGFQSGDSLNGPLRGVLSRMDSGVAIFFVISGFLLYRPHAVALVTGSRAPSARRYFWHRAVRILPPLWIAVLLAWLVTPASDRAAVGDYLRHAVLLQIYSPGHEAQALTQMWSLATEAAFYVVLPIAAWLLATRGGRHHTRASRREVDLRLALLVLTPIAGAAWMAVAAAGDHGIWGVWLPGYVGWFGLGMALSLWQAAREGGLYGPGRAEELARHPWTVWSVAAGVYLIATSPVAGPYDLSLATPGQAATKNLLYAAFGLLVVLPAVLTVRPQQEPEAVQALGGSLGKYLGDVSYGVFCYHLVALTLVERLTGQVVFGGHFWLLLGLTAPLSLALASASFYWLERPLMRRARRGDPVPPHALEPAATATATAVNANS</sequence>
<dbReference type="EMBL" id="JABEPQ010000001">
    <property type="protein sequence ID" value="NNM44802.1"/>
    <property type="molecule type" value="Genomic_DNA"/>
</dbReference>
<dbReference type="Proteomes" id="UP000588586">
    <property type="component" value="Unassembled WGS sequence"/>
</dbReference>
<keyword evidence="1" id="KW-0472">Membrane</keyword>
<evidence type="ECO:0000313" key="4">
    <source>
        <dbReference type="Proteomes" id="UP000588586"/>
    </source>
</evidence>
<keyword evidence="4" id="KW-1185">Reference proteome</keyword>
<evidence type="ECO:0000259" key="2">
    <source>
        <dbReference type="Pfam" id="PF01757"/>
    </source>
</evidence>
<feature type="transmembrane region" description="Helical" evidence="1">
    <location>
        <begin position="351"/>
        <end position="374"/>
    </location>
</feature>
<feature type="transmembrane region" description="Helical" evidence="1">
    <location>
        <begin position="86"/>
        <end position="107"/>
    </location>
</feature>
<feature type="transmembrane region" description="Helical" evidence="1">
    <location>
        <begin position="247"/>
        <end position="267"/>
    </location>
</feature>
<organism evidence="3 4">
    <name type="scientific">Knoellia koreensis</name>
    <dbReference type="NCBI Taxonomy" id="2730921"/>
    <lineage>
        <taxon>Bacteria</taxon>
        <taxon>Bacillati</taxon>
        <taxon>Actinomycetota</taxon>
        <taxon>Actinomycetes</taxon>
        <taxon>Micrococcales</taxon>
        <taxon>Intrasporangiaceae</taxon>
        <taxon>Knoellia</taxon>
    </lineage>
</organism>
<gene>
    <name evidence="3" type="ORF">HJG52_02145</name>
</gene>
<dbReference type="RefSeq" id="WP_171241916.1">
    <property type="nucleotide sequence ID" value="NZ_JABEPQ010000001.1"/>
</dbReference>
<keyword evidence="3" id="KW-0012">Acyltransferase</keyword>
<dbReference type="PANTHER" id="PTHR23028:SF53">
    <property type="entry name" value="ACYL_TRANSF_3 DOMAIN-CONTAINING PROTEIN"/>
    <property type="match status" value="1"/>
</dbReference>
<feature type="domain" description="Acyltransferase 3" evidence="2">
    <location>
        <begin position="13"/>
        <end position="366"/>
    </location>
</feature>
<feature type="transmembrane region" description="Helical" evidence="1">
    <location>
        <begin position="279"/>
        <end position="299"/>
    </location>
</feature>
<dbReference type="PANTHER" id="PTHR23028">
    <property type="entry name" value="ACETYLTRANSFERASE"/>
    <property type="match status" value="1"/>
</dbReference>
<reference evidence="3 4" key="1">
    <citation type="submission" date="2020-04" db="EMBL/GenBank/DDBJ databases">
        <title>Knoellia sp. isolate from air conditioner.</title>
        <authorList>
            <person name="Chea S."/>
            <person name="Kim D.-U."/>
        </authorList>
    </citation>
    <scope>NUCLEOTIDE SEQUENCE [LARGE SCALE GENOMIC DNA]</scope>
    <source>
        <strain evidence="3 4">DB2414S</strain>
    </source>
</reference>
<dbReference type="GO" id="GO:0016020">
    <property type="term" value="C:membrane"/>
    <property type="evidence" value="ECO:0007669"/>
    <property type="project" value="TreeGrafter"/>
</dbReference>
<comment type="caution">
    <text evidence="3">The sequence shown here is derived from an EMBL/GenBank/DDBJ whole genome shotgun (WGS) entry which is preliminary data.</text>
</comment>
<keyword evidence="1" id="KW-1133">Transmembrane helix</keyword>
<feature type="transmembrane region" description="Helical" evidence="1">
    <location>
        <begin position="53"/>
        <end position="74"/>
    </location>
</feature>
<dbReference type="Pfam" id="PF01757">
    <property type="entry name" value="Acyl_transf_3"/>
    <property type="match status" value="1"/>
</dbReference>
<feature type="transmembrane region" description="Helical" evidence="1">
    <location>
        <begin position="320"/>
        <end position="339"/>
    </location>
</feature>
<dbReference type="GO" id="GO:0016747">
    <property type="term" value="F:acyltransferase activity, transferring groups other than amino-acyl groups"/>
    <property type="evidence" value="ECO:0007669"/>
    <property type="project" value="InterPro"/>
</dbReference>
<feature type="transmembrane region" description="Helical" evidence="1">
    <location>
        <begin position="206"/>
        <end position="226"/>
    </location>
</feature>
<evidence type="ECO:0000256" key="1">
    <source>
        <dbReference type="SAM" id="Phobius"/>
    </source>
</evidence>
<feature type="transmembrane region" description="Helical" evidence="1">
    <location>
        <begin position="181"/>
        <end position="200"/>
    </location>
</feature>
<dbReference type="GO" id="GO:0009103">
    <property type="term" value="P:lipopolysaccharide biosynthetic process"/>
    <property type="evidence" value="ECO:0007669"/>
    <property type="project" value="TreeGrafter"/>
</dbReference>
<protein>
    <submittedName>
        <fullName evidence="3">Acyltransferase</fullName>
    </submittedName>
</protein>
<dbReference type="InterPro" id="IPR002656">
    <property type="entry name" value="Acyl_transf_3_dom"/>
</dbReference>
<keyword evidence="1" id="KW-0812">Transmembrane</keyword>
<name>A0A849HBV6_9MICO</name>
<proteinExistence type="predicted"/>
<accession>A0A849HBV6</accession>
<keyword evidence="3" id="KW-0808">Transferase</keyword>
<feature type="transmembrane region" description="Helical" evidence="1">
    <location>
        <begin position="141"/>
        <end position="161"/>
    </location>
</feature>
<feature type="transmembrane region" description="Helical" evidence="1">
    <location>
        <begin position="12"/>
        <end position="33"/>
    </location>
</feature>
<dbReference type="InterPro" id="IPR050879">
    <property type="entry name" value="Acyltransferase_3"/>
</dbReference>